<dbReference type="EMBL" id="JBFAKC010000003">
    <property type="protein sequence ID" value="MEV0707482.1"/>
    <property type="molecule type" value="Genomic_DNA"/>
</dbReference>
<dbReference type="InterPro" id="IPR001763">
    <property type="entry name" value="Rhodanese-like_dom"/>
</dbReference>
<evidence type="ECO:0000313" key="5">
    <source>
        <dbReference type="EMBL" id="MEV0707482.1"/>
    </source>
</evidence>
<dbReference type="Proteomes" id="UP001551695">
    <property type="component" value="Unassembled WGS sequence"/>
</dbReference>
<keyword evidence="1" id="KW-0677">Repeat</keyword>
<evidence type="ECO:0000256" key="2">
    <source>
        <dbReference type="ARBA" id="ARBA00047549"/>
    </source>
</evidence>
<dbReference type="Gene3D" id="3.40.250.10">
    <property type="entry name" value="Rhodanese-like domain"/>
    <property type="match status" value="2"/>
</dbReference>
<dbReference type="PANTHER" id="PTHR43855">
    <property type="entry name" value="THIOSULFATE SULFURTRANSFERASE"/>
    <property type="match status" value="1"/>
</dbReference>
<dbReference type="PROSITE" id="PS50206">
    <property type="entry name" value="RHODANESE_3"/>
    <property type="match status" value="2"/>
</dbReference>
<comment type="caution">
    <text evidence="5">The sequence shown here is derived from an EMBL/GenBank/DDBJ whole genome shotgun (WGS) entry which is preliminary data.</text>
</comment>
<dbReference type="SUPFAM" id="SSF52821">
    <property type="entry name" value="Rhodanese/Cell cycle control phosphatase"/>
    <property type="match status" value="2"/>
</dbReference>
<dbReference type="PANTHER" id="PTHR43855:SF1">
    <property type="entry name" value="THIOSULFATE SULFURTRANSFERASE"/>
    <property type="match status" value="1"/>
</dbReference>
<comment type="catalytic activity">
    <reaction evidence="2">
        <text>thiosulfate + hydrogen cyanide = thiocyanate + sulfite + 2 H(+)</text>
        <dbReference type="Rhea" id="RHEA:16881"/>
        <dbReference type="ChEBI" id="CHEBI:15378"/>
        <dbReference type="ChEBI" id="CHEBI:17359"/>
        <dbReference type="ChEBI" id="CHEBI:18022"/>
        <dbReference type="ChEBI" id="CHEBI:18407"/>
        <dbReference type="ChEBI" id="CHEBI:33542"/>
        <dbReference type="EC" id="2.8.1.1"/>
    </reaction>
</comment>
<protein>
    <recommendedName>
        <fullName evidence="3">Sulfurtransferase</fullName>
    </recommendedName>
</protein>
<name>A0ABV3FPX2_9NOCA</name>
<organism evidence="5 6">
    <name type="scientific">Nocardia aurea</name>
    <dbReference type="NCBI Taxonomy" id="2144174"/>
    <lineage>
        <taxon>Bacteria</taxon>
        <taxon>Bacillati</taxon>
        <taxon>Actinomycetota</taxon>
        <taxon>Actinomycetes</taxon>
        <taxon>Mycobacteriales</taxon>
        <taxon>Nocardiaceae</taxon>
        <taxon>Nocardia</taxon>
    </lineage>
</organism>
<dbReference type="InterPro" id="IPR001307">
    <property type="entry name" value="Thiosulphate_STrfase_CS"/>
</dbReference>
<accession>A0ABV3FPX2</accession>
<dbReference type="CDD" id="cd01448">
    <property type="entry name" value="TST_Repeat_1"/>
    <property type="match status" value="1"/>
</dbReference>
<keyword evidence="6" id="KW-1185">Reference proteome</keyword>
<dbReference type="PROSITE" id="PS00683">
    <property type="entry name" value="RHODANESE_2"/>
    <property type="match status" value="1"/>
</dbReference>
<dbReference type="InterPro" id="IPR051126">
    <property type="entry name" value="Thiosulfate_sulfurtransferase"/>
</dbReference>
<evidence type="ECO:0000259" key="4">
    <source>
        <dbReference type="PROSITE" id="PS50206"/>
    </source>
</evidence>
<dbReference type="InterPro" id="IPR036873">
    <property type="entry name" value="Rhodanese-like_dom_sf"/>
</dbReference>
<gene>
    <name evidence="5" type="ORF">AB0I48_07975</name>
</gene>
<evidence type="ECO:0000313" key="6">
    <source>
        <dbReference type="Proteomes" id="UP001551695"/>
    </source>
</evidence>
<feature type="domain" description="Rhodanese" evidence="4">
    <location>
        <begin position="168"/>
        <end position="283"/>
    </location>
</feature>
<sequence length="284" mass="31715">MALIEESPLVSCEWLLEHLDDSDVVVVEVGQLNGYETTRARYLAGHIPTALWIDWASELRNPECVGVLEQEMFENLMAAKGIRDTDLVVLYSADNNIWSTSAYWHFRLFGHARTSVLDGGRTRWERLGYPMDSVFPRPPMTAYRSAGVDESIRALRSDVLGSLTTSAFIDAREPEEYRGETFSPSDAPNAMGGQRAGHIPGAVNVPWRLAGNADHTFKRLPELREVFAEANFSANAAVITYCWVGARSAYSWFVLRELMGLRDVRNYDGSWAEYGSSVGAPIEV</sequence>
<proteinExistence type="predicted"/>
<reference evidence="5 6" key="1">
    <citation type="submission" date="2024-06" db="EMBL/GenBank/DDBJ databases">
        <title>The Natural Products Discovery Center: Release of the First 8490 Sequenced Strains for Exploring Actinobacteria Biosynthetic Diversity.</title>
        <authorList>
            <person name="Kalkreuter E."/>
            <person name="Kautsar S.A."/>
            <person name="Yang D."/>
            <person name="Bader C.D."/>
            <person name="Teijaro C.N."/>
            <person name="Fluegel L."/>
            <person name="Davis C.M."/>
            <person name="Simpson J.R."/>
            <person name="Lauterbach L."/>
            <person name="Steele A.D."/>
            <person name="Gui C."/>
            <person name="Meng S."/>
            <person name="Li G."/>
            <person name="Viehrig K."/>
            <person name="Ye F."/>
            <person name="Su P."/>
            <person name="Kiefer A.F."/>
            <person name="Nichols A."/>
            <person name="Cepeda A.J."/>
            <person name="Yan W."/>
            <person name="Fan B."/>
            <person name="Jiang Y."/>
            <person name="Adhikari A."/>
            <person name="Zheng C.-J."/>
            <person name="Schuster L."/>
            <person name="Cowan T.M."/>
            <person name="Smanski M.J."/>
            <person name="Chevrette M.G."/>
            <person name="De Carvalho L.P.S."/>
            <person name="Shen B."/>
        </authorList>
    </citation>
    <scope>NUCLEOTIDE SEQUENCE [LARGE SCALE GENOMIC DNA]</scope>
    <source>
        <strain evidence="5 6">NPDC050403</strain>
    </source>
</reference>
<dbReference type="GO" id="GO:0016740">
    <property type="term" value="F:transferase activity"/>
    <property type="evidence" value="ECO:0007669"/>
    <property type="project" value="UniProtKB-KW"/>
</dbReference>
<evidence type="ECO:0000256" key="3">
    <source>
        <dbReference type="RuleBase" id="RU000507"/>
    </source>
</evidence>
<dbReference type="SMART" id="SM00450">
    <property type="entry name" value="RHOD"/>
    <property type="match status" value="2"/>
</dbReference>
<keyword evidence="3 5" id="KW-0808">Transferase</keyword>
<dbReference type="RefSeq" id="WP_357781331.1">
    <property type="nucleotide sequence ID" value="NZ_JBFAKC010000003.1"/>
</dbReference>
<feature type="domain" description="Rhodanese" evidence="4">
    <location>
        <begin position="38"/>
        <end position="133"/>
    </location>
</feature>
<dbReference type="Pfam" id="PF00581">
    <property type="entry name" value="Rhodanese"/>
    <property type="match status" value="2"/>
</dbReference>
<dbReference type="CDD" id="cd01449">
    <property type="entry name" value="TST_Repeat_2"/>
    <property type="match status" value="1"/>
</dbReference>
<evidence type="ECO:0000256" key="1">
    <source>
        <dbReference type="ARBA" id="ARBA00022737"/>
    </source>
</evidence>